<dbReference type="PANTHER" id="PTHR37984">
    <property type="entry name" value="PROTEIN CBG26694"/>
    <property type="match status" value="1"/>
</dbReference>
<dbReference type="PROSITE" id="PS50994">
    <property type="entry name" value="INTEGRASE"/>
    <property type="match status" value="1"/>
</dbReference>
<dbReference type="InterPro" id="IPR012337">
    <property type="entry name" value="RNaseH-like_sf"/>
</dbReference>
<dbReference type="Gene3D" id="2.40.50.40">
    <property type="match status" value="1"/>
</dbReference>
<dbReference type="Proteomes" id="UP000765509">
    <property type="component" value="Unassembled WGS sequence"/>
</dbReference>
<sequence length="330" mass="38008">MNWVTALPPGAEKGYNAFLVIVERYHKTPIFLPCHKDDTAMDTALLMRNRVISHTGLFKNIISGRDPKFTCALSTNLHKLLGTKLSFLTAYHPQTDGLAERMIQALEGMIRRFCAYGLEFKHPDGFTHDWCTLIPELELAYKTSIHSSTGKTPEMLEKGWNPKLSVDTLKKDLVDMNSTASSFNLFLEKKLKDSFAGPLIIKDLHGTNAVQVEISGELENKHLTFPVGLVKHYTSSYKELFPFRNETPLEVPSDDQSEEKKVLKVSKERRLRGKNEREYLVRYRNPHHEDEWIVAEKIPDSERFLRRFRHKRRPIPQGNILIVCSTYLKV</sequence>
<reference evidence="3" key="1">
    <citation type="submission" date="2021-03" db="EMBL/GenBank/DDBJ databases">
        <title>Draft genome sequence of rust myrtle Austropuccinia psidii MF-1, a brazilian biotype.</title>
        <authorList>
            <person name="Quecine M.C."/>
            <person name="Pachon D.M.R."/>
            <person name="Bonatelli M.L."/>
            <person name="Correr F.H."/>
            <person name="Franceschini L.M."/>
            <person name="Leite T.F."/>
            <person name="Margarido G.R.A."/>
            <person name="Almeida C.A."/>
            <person name="Ferrarezi J.A."/>
            <person name="Labate C.A."/>
        </authorList>
    </citation>
    <scope>NUCLEOTIDE SEQUENCE</scope>
    <source>
        <strain evidence="3">MF-1</strain>
    </source>
</reference>
<evidence type="ECO:0000259" key="2">
    <source>
        <dbReference type="PROSITE" id="PS50994"/>
    </source>
</evidence>
<dbReference type="InterPro" id="IPR001584">
    <property type="entry name" value="Integrase_cat-core"/>
</dbReference>
<evidence type="ECO:0000256" key="1">
    <source>
        <dbReference type="ARBA" id="ARBA00022884"/>
    </source>
</evidence>
<protein>
    <recommendedName>
        <fullName evidence="2">Integrase catalytic domain-containing protein</fullName>
    </recommendedName>
</protein>
<dbReference type="InterPro" id="IPR016197">
    <property type="entry name" value="Chromo-like_dom_sf"/>
</dbReference>
<comment type="caution">
    <text evidence="3">The sequence shown here is derived from an EMBL/GenBank/DDBJ whole genome shotgun (WGS) entry which is preliminary data.</text>
</comment>
<evidence type="ECO:0000313" key="3">
    <source>
        <dbReference type="EMBL" id="MBW0569225.1"/>
    </source>
</evidence>
<feature type="domain" description="Integrase catalytic" evidence="2">
    <location>
        <begin position="1"/>
        <end position="161"/>
    </location>
</feature>
<proteinExistence type="predicted"/>
<dbReference type="SUPFAM" id="SSF53098">
    <property type="entry name" value="Ribonuclease H-like"/>
    <property type="match status" value="1"/>
</dbReference>
<dbReference type="GO" id="GO:0005634">
    <property type="term" value="C:nucleus"/>
    <property type="evidence" value="ECO:0007669"/>
    <property type="project" value="UniProtKB-ARBA"/>
</dbReference>
<keyword evidence="1" id="KW-0694">RNA-binding</keyword>
<keyword evidence="4" id="KW-1185">Reference proteome</keyword>
<dbReference type="SUPFAM" id="SSF54160">
    <property type="entry name" value="Chromo domain-like"/>
    <property type="match status" value="1"/>
</dbReference>
<dbReference type="EMBL" id="AVOT02084008">
    <property type="protein sequence ID" value="MBW0569225.1"/>
    <property type="molecule type" value="Genomic_DNA"/>
</dbReference>
<gene>
    <name evidence="3" type="ORF">O181_108940</name>
</gene>
<dbReference type="InterPro" id="IPR050951">
    <property type="entry name" value="Retrovirus_Pol_polyprotein"/>
</dbReference>
<dbReference type="AlphaFoldDB" id="A0A9Q3PQ26"/>
<dbReference type="InterPro" id="IPR036397">
    <property type="entry name" value="RNaseH_sf"/>
</dbReference>
<dbReference type="PANTHER" id="PTHR37984:SF5">
    <property type="entry name" value="PROTEIN NYNRIN-LIKE"/>
    <property type="match status" value="1"/>
</dbReference>
<dbReference type="GO" id="GO:0003723">
    <property type="term" value="F:RNA binding"/>
    <property type="evidence" value="ECO:0007669"/>
    <property type="project" value="UniProtKB-KW"/>
</dbReference>
<accession>A0A9Q3PQ26</accession>
<organism evidence="3 4">
    <name type="scientific">Austropuccinia psidii MF-1</name>
    <dbReference type="NCBI Taxonomy" id="1389203"/>
    <lineage>
        <taxon>Eukaryota</taxon>
        <taxon>Fungi</taxon>
        <taxon>Dikarya</taxon>
        <taxon>Basidiomycota</taxon>
        <taxon>Pucciniomycotina</taxon>
        <taxon>Pucciniomycetes</taxon>
        <taxon>Pucciniales</taxon>
        <taxon>Sphaerophragmiaceae</taxon>
        <taxon>Austropuccinia</taxon>
    </lineage>
</organism>
<dbReference type="Gene3D" id="3.30.420.10">
    <property type="entry name" value="Ribonuclease H-like superfamily/Ribonuclease H"/>
    <property type="match status" value="1"/>
</dbReference>
<dbReference type="GO" id="GO:0015074">
    <property type="term" value="P:DNA integration"/>
    <property type="evidence" value="ECO:0007669"/>
    <property type="project" value="InterPro"/>
</dbReference>
<evidence type="ECO:0000313" key="4">
    <source>
        <dbReference type="Proteomes" id="UP000765509"/>
    </source>
</evidence>
<name>A0A9Q3PQ26_9BASI</name>